<dbReference type="InterPro" id="IPR007498">
    <property type="entry name" value="PqiA-like"/>
</dbReference>
<proteinExistence type="predicted"/>
<keyword evidence="3" id="KW-1185">Reference proteome</keyword>
<keyword evidence="1" id="KW-0472">Membrane</keyword>
<dbReference type="Proteomes" id="UP000294980">
    <property type="component" value="Unassembled WGS sequence"/>
</dbReference>
<feature type="transmembrane region" description="Helical" evidence="1">
    <location>
        <begin position="144"/>
        <end position="161"/>
    </location>
</feature>
<comment type="caution">
    <text evidence="2">The sequence shown here is derived from an EMBL/GenBank/DDBJ whole genome shotgun (WGS) entry which is preliminary data.</text>
</comment>
<name>A0A4R2KTX3_9GAMM</name>
<keyword evidence="1" id="KW-0812">Transmembrane</keyword>
<sequence>MSNHRRIACLFCIVAAIALLYPGVSQPVLTLSGDIQRADLAEFGMDALAGGQVDSQSRQMLDMISQFLGLDRLEGSIEVYRQTQSIAGFAGELARQGNMLVAILIVTFSMVVPVLKMLILAAAVAAPSSASELLLRANAALSKWSMADVFVVALLVAFMAGRASGHAGELLRMHAELGPGFYYFLAYCLFSIAAGALLTGRADLRVSSTVGRESPPPR</sequence>
<dbReference type="OrthoDB" id="9800207at2"/>
<organism evidence="2 3">
    <name type="scientific">Chromatocurvus halotolerans</name>
    <dbReference type="NCBI Taxonomy" id="1132028"/>
    <lineage>
        <taxon>Bacteria</taxon>
        <taxon>Pseudomonadati</taxon>
        <taxon>Pseudomonadota</taxon>
        <taxon>Gammaproteobacteria</taxon>
        <taxon>Cellvibrionales</taxon>
        <taxon>Halieaceae</taxon>
        <taxon>Chromatocurvus</taxon>
    </lineage>
</organism>
<accession>A0A4R2KTX3</accession>
<dbReference type="AlphaFoldDB" id="A0A4R2KTX3"/>
<feature type="transmembrane region" description="Helical" evidence="1">
    <location>
        <begin position="99"/>
        <end position="124"/>
    </location>
</feature>
<dbReference type="RefSeq" id="WP_117317084.1">
    <property type="nucleotide sequence ID" value="NZ_QQSW01000008.1"/>
</dbReference>
<dbReference type="EMBL" id="SLWX01000003">
    <property type="protein sequence ID" value="TCO77243.1"/>
    <property type="molecule type" value="Genomic_DNA"/>
</dbReference>
<dbReference type="Pfam" id="PF04403">
    <property type="entry name" value="PqiA"/>
    <property type="match status" value="1"/>
</dbReference>
<protein>
    <submittedName>
        <fullName evidence="2">Paraquat-inducible protein A</fullName>
    </submittedName>
</protein>
<gene>
    <name evidence="2" type="ORF">EV688_103258</name>
</gene>
<keyword evidence="1" id="KW-1133">Transmembrane helix</keyword>
<feature type="transmembrane region" description="Helical" evidence="1">
    <location>
        <begin position="181"/>
        <end position="199"/>
    </location>
</feature>
<reference evidence="2 3" key="1">
    <citation type="submission" date="2019-03" db="EMBL/GenBank/DDBJ databases">
        <title>Genomic Encyclopedia of Type Strains, Phase IV (KMG-IV): sequencing the most valuable type-strain genomes for metagenomic binning, comparative biology and taxonomic classification.</title>
        <authorList>
            <person name="Goeker M."/>
        </authorList>
    </citation>
    <scope>NUCLEOTIDE SEQUENCE [LARGE SCALE GENOMIC DNA]</scope>
    <source>
        <strain evidence="2 3">DSM 23344</strain>
    </source>
</reference>
<evidence type="ECO:0000313" key="3">
    <source>
        <dbReference type="Proteomes" id="UP000294980"/>
    </source>
</evidence>
<evidence type="ECO:0000313" key="2">
    <source>
        <dbReference type="EMBL" id="TCO77243.1"/>
    </source>
</evidence>
<evidence type="ECO:0000256" key="1">
    <source>
        <dbReference type="SAM" id="Phobius"/>
    </source>
</evidence>